<dbReference type="Gene3D" id="3.30.230.30">
    <property type="entry name" value="Impact, N-terminal domain"/>
    <property type="match status" value="1"/>
</dbReference>
<organism evidence="3 4">
    <name type="scientific">Sedimentimonas flavescens</name>
    <dbReference type="NCBI Taxonomy" id="2851012"/>
    <lineage>
        <taxon>Bacteria</taxon>
        <taxon>Pseudomonadati</taxon>
        <taxon>Pseudomonadota</taxon>
        <taxon>Alphaproteobacteria</taxon>
        <taxon>Rhodobacterales</taxon>
        <taxon>Rhodobacter group</taxon>
        <taxon>Sedimentimonas</taxon>
    </lineage>
</organism>
<dbReference type="PROSITE" id="PS00910">
    <property type="entry name" value="UPF0029"/>
    <property type="match status" value="1"/>
</dbReference>
<dbReference type="Pfam" id="PF01205">
    <property type="entry name" value="Impact_N"/>
    <property type="match status" value="1"/>
</dbReference>
<protein>
    <submittedName>
        <fullName evidence="3">YigZ family protein</fullName>
    </submittedName>
</protein>
<accession>A0ABT2ZY98</accession>
<feature type="domain" description="Impact N-terminal" evidence="2">
    <location>
        <begin position="11"/>
        <end position="110"/>
    </location>
</feature>
<dbReference type="InterPro" id="IPR023582">
    <property type="entry name" value="Impact"/>
</dbReference>
<evidence type="ECO:0000256" key="1">
    <source>
        <dbReference type="ARBA" id="ARBA00007665"/>
    </source>
</evidence>
<reference evidence="3 4" key="1">
    <citation type="submission" date="2022-10" db="EMBL/GenBank/DDBJ databases">
        <title>Sinirhodobacter sp. nov., isolated from ocean surface sediments.</title>
        <authorList>
            <person name="He W."/>
            <person name="Wang L."/>
            <person name="Zhang D.-F."/>
        </authorList>
    </citation>
    <scope>NUCLEOTIDE SEQUENCE [LARGE SCALE GENOMIC DNA]</scope>
    <source>
        <strain evidence="3 4">WL0115</strain>
    </source>
</reference>
<dbReference type="InterPro" id="IPR020568">
    <property type="entry name" value="Ribosomal_Su5_D2-typ_SF"/>
</dbReference>
<name>A0ABT2ZY98_9RHOB</name>
<keyword evidence="4" id="KW-1185">Reference proteome</keyword>
<evidence type="ECO:0000259" key="2">
    <source>
        <dbReference type="Pfam" id="PF01205"/>
    </source>
</evidence>
<dbReference type="SUPFAM" id="SSF54211">
    <property type="entry name" value="Ribosomal protein S5 domain 2-like"/>
    <property type="match status" value="1"/>
</dbReference>
<evidence type="ECO:0000313" key="4">
    <source>
        <dbReference type="Proteomes" id="UP001526166"/>
    </source>
</evidence>
<dbReference type="RefSeq" id="WP_263847609.1">
    <property type="nucleotide sequence ID" value="NZ_JAOWKW010000005.1"/>
</dbReference>
<sequence length="122" mass="13385">MRIIEDIISDRGSKYAVSGAPCASEDEAKALIRELKRAKKFAKATHNTWGLLCAKGPVKNDDGESGAGVIILRMLERAGLRDHLIVVTRWYGGKHLGGDRFRHVQEAVRIYLRDLGLSADGG</sequence>
<dbReference type="PANTHER" id="PTHR16301:SF25">
    <property type="entry name" value="PROTEIN IMPACT"/>
    <property type="match status" value="1"/>
</dbReference>
<dbReference type="EMBL" id="JAOWKW010000005">
    <property type="protein sequence ID" value="MCV2878729.1"/>
    <property type="molecule type" value="Genomic_DNA"/>
</dbReference>
<evidence type="ECO:0000313" key="3">
    <source>
        <dbReference type="EMBL" id="MCV2878729.1"/>
    </source>
</evidence>
<dbReference type="InterPro" id="IPR020569">
    <property type="entry name" value="UPF0029_Impact_CS"/>
</dbReference>
<proteinExistence type="inferred from homology"/>
<comment type="caution">
    <text evidence="3">The sequence shown here is derived from an EMBL/GenBank/DDBJ whole genome shotgun (WGS) entry which is preliminary data.</text>
</comment>
<comment type="similarity">
    <text evidence="1">Belongs to the IMPACT family.</text>
</comment>
<dbReference type="InterPro" id="IPR001498">
    <property type="entry name" value="Impact_N"/>
</dbReference>
<dbReference type="Proteomes" id="UP001526166">
    <property type="component" value="Unassembled WGS sequence"/>
</dbReference>
<gene>
    <name evidence="3" type="ORF">OE699_07675</name>
</gene>
<dbReference type="InterPro" id="IPR036956">
    <property type="entry name" value="Impact_N_sf"/>
</dbReference>
<dbReference type="PANTHER" id="PTHR16301">
    <property type="entry name" value="IMPACT-RELATED"/>
    <property type="match status" value="1"/>
</dbReference>